<evidence type="ECO:0000313" key="15">
    <source>
        <dbReference type="Proteomes" id="UP000092124"/>
    </source>
</evidence>
<keyword evidence="7 12" id="KW-1133">Transmembrane helix</keyword>
<keyword evidence="15" id="KW-1185">Reference proteome</keyword>
<feature type="domain" description="G-protein coupled receptors family 1 profile" evidence="13">
    <location>
        <begin position="42"/>
        <end position="124"/>
    </location>
</feature>
<sequence>MVDNFNASWEGYFILLGFSKWPHLEVVLFVMILIFYLMTLTGNLFIIILSYLDSQLHTPMYFFLSNLSALDLCYTTSSVPQLLFNLWGPEKTISYSGCMLQLYFVLALGTTDSYGAIACTVLRMQSTTGLQKVFGTCGAHLTVVSLFFIPIMCIYLQPPTENSQDQAKFIALFYTVVTPSLNPLIYTLRNKDVRGA</sequence>
<organism evidence="14 15">
    <name type="scientific">Neotoma lepida</name>
    <name type="common">Desert woodrat</name>
    <dbReference type="NCBI Taxonomy" id="56216"/>
    <lineage>
        <taxon>Eukaryota</taxon>
        <taxon>Metazoa</taxon>
        <taxon>Chordata</taxon>
        <taxon>Craniata</taxon>
        <taxon>Vertebrata</taxon>
        <taxon>Euteleostomi</taxon>
        <taxon>Mammalia</taxon>
        <taxon>Eutheria</taxon>
        <taxon>Euarchontoglires</taxon>
        <taxon>Glires</taxon>
        <taxon>Rodentia</taxon>
        <taxon>Myomorpha</taxon>
        <taxon>Muroidea</taxon>
        <taxon>Cricetidae</taxon>
        <taxon>Neotominae</taxon>
        <taxon>Neotoma</taxon>
    </lineage>
</organism>
<evidence type="ECO:0000256" key="10">
    <source>
        <dbReference type="ARBA" id="ARBA00023170"/>
    </source>
</evidence>
<evidence type="ECO:0000256" key="5">
    <source>
        <dbReference type="ARBA" id="ARBA00022692"/>
    </source>
</evidence>
<evidence type="ECO:0000259" key="13">
    <source>
        <dbReference type="PROSITE" id="PS50262"/>
    </source>
</evidence>
<dbReference type="Proteomes" id="UP000092124">
    <property type="component" value="Unassembled WGS sequence"/>
</dbReference>
<dbReference type="Gene3D" id="1.20.1070.10">
    <property type="entry name" value="Rhodopsin 7-helix transmembrane proteins"/>
    <property type="match status" value="2"/>
</dbReference>
<dbReference type="InterPro" id="IPR000725">
    <property type="entry name" value="Olfact_rcpt"/>
</dbReference>
<dbReference type="OrthoDB" id="5950740at2759"/>
<keyword evidence="3" id="KW-1003">Cell membrane</keyword>
<evidence type="ECO:0000256" key="3">
    <source>
        <dbReference type="ARBA" id="ARBA00022475"/>
    </source>
</evidence>
<keyword evidence="4" id="KW-0716">Sensory transduction</keyword>
<evidence type="ECO:0000256" key="8">
    <source>
        <dbReference type="ARBA" id="ARBA00023040"/>
    </source>
</evidence>
<dbReference type="PRINTS" id="PR00237">
    <property type="entry name" value="GPCRRHODOPSN"/>
</dbReference>
<keyword evidence="8" id="KW-0297">G-protein coupled receptor</keyword>
<evidence type="ECO:0000256" key="12">
    <source>
        <dbReference type="SAM" id="Phobius"/>
    </source>
</evidence>
<comment type="similarity">
    <text evidence="2">Belongs to the G-protein coupled receptor 1 family.</text>
</comment>
<evidence type="ECO:0000256" key="4">
    <source>
        <dbReference type="ARBA" id="ARBA00022606"/>
    </source>
</evidence>
<feature type="transmembrane region" description="Helical" evidence="12">
    <location>
        <begin position="169"/>
        <end position="188"/>
    </location>
</feature>
<dbReference type="GO" id="GO:0005886">
    <property type="term" value="C:plasma membrane"/>
    <property type="evidence" value="ECO:0007669"/>
    <property type="project" value="UniProtKB-SubCell"/>
</dbReference>
<dbReference type="EMBL" id="LZPO01055249">
    <property type="protein sequence ID" value="OBS72009.1"/>
    <property type="molecule type" value="Genomic_DNA"/>
</dbReference>
<evidence type="ECO:0000313" key="14">
    <source>
        <dbReference type="EMBL" id="OBS72009.1"/>
    </source>
</evidence>
<feature type="transmembrane region" description="Helical" evidence="12">
    <location>
        <begin position="26"/>
        <end position="49"/>
    </location>
</feature>
<feature type="transmembrane region" description="Helical" evidence="12">
    <location>
        <begin position="100"/>
        <end position="121"/>
    </location>
</feature>
<reference evidence="14 15" key="1">
    <citation type="submission" date="2016-06" db="EMBL/GenBank/DDBJ databases">
        <title>The Draft Genome Sequence and Annotation of the Desert Woodrat Neotoma lepida.</title>
        <authorList>
            <person name="Campbell M."/>
            <person name="Oakeson K.F."/>
            <person name="Yandell M."/>
            <person name="Halpert J.R."/>
            <person name="Dearing D."/>
        </authorList>
    </citation>
    <scope>NUCLEOTIDE SEQUENCE [LARGE SCALE GENOMIC DNA]</scope>
    <source>
        <strain evidence="14">417</strain>
        <tissue evidence="14">Liver</tissue>
    </source>
</reference>
<evidence type="ECO:0000256" key="1">
    <source>
        <dbReference type="ARBA" id="ARBA00004651"/>
    </source>
</evidence>
<dbReference type="GO" id="GO:0004930">
    <property type="term" value="F:G protein-coupled receptor activity"/>
    <property type="evidence" value="ECO:0007669"/>
    <property type="project" value="UniProtKB-KW"/>
</dbReference>
<evidence type="ECO:0000256" key="6">
    <source>
        <dbReference type="ARBA" id="ARBA00022725"/>
    </source>
</evidence>
<feature type="non-terminal residue" evidence="14">
    <location>
        <position position="196"/>
    </location>
</feature>
<evidence type="ECO:0000256" key="7">
    <source>
        <dbReference type="ARBA" id="ARBA00022989"/>
    </source>
</evidence>
<keyword evidence="6" id="KW-0552">Olfaction</keyword>
<dbReference type="AlphaFoldDB" id="A0A1A6H175"/>
<evidence type="ECO:0000256" key="2">
    <source>
        <dbReference type="ARBA" id="ARBA00010663"/>
    </source>
</evidence>
<dbReference type="GO" id="GO:0004984">
    <property type="term" value="F:olfactory receptor activity"/>
    <property type="evidence" value="ECO:0007669"/>
    <property type="project" value="InterPro"/>
</dbReference>
<dbReference type="InterPro" id="IPR017452">
    <property type="entry name" value="GPCR_Rhodpsn_7TM"/>
</dbReference>
<keyword evidence="9 12" id="KW-0472">Membrane</keyword>
<evidence type="ECO:0000256" key="9">
    <source>
        <dbReference type="ARBA" id="ARBA00023136"/>
    </source>
</evidence>
<dbReference type="PANTHER" id="PTHR26453">
    <property type="entry name" value="OLFACTORY RECEPTOR"/>
    <property type="match status" value="1"/>
</dbReference>
<protein>
    <recommendedName>
        <fullName evidence="13">G-protein coupled receptors family 1 profile domain-containing protein</fullName>
    </recommendedName>
</protein>
<dbReference type="Pfam" id="PF13853">
    <property type="entry name" value="7tm_4"/>
    <property type="match status" value="2"/>
</dbReference>
<gene>
    <name evidence="14" type="ORF">A6R68_13415</name>
</gene>
<comment type="subcellular location">
    <subcellularLocation>
        <location evidence="1">Cell membrane</location>
        <topology evidence="1">Multi-pass membrane protein</topology>
    </subcellularLocation>
</comment>
<name>A0A1A6H175_NEOLE</name>
<dbReference type="FunFam" id="1.10.1220.70:FF:000001">
    <property type="entry name" value="Olfactory receptor"/>
    <property type="match status" value="1"/>
</dbReference>
<feature type="transmembrane region" description="Helical" evidence="12">
    <location>
        <begin position="61"/>
        <end position="80"/>
    </location>
</feature>
<proteinExistence type="inferred from homology"/>
<feature type="transmembrane region" description="Helical" evidence="12">
    <location>
        <begin position="133"/>
        <end position="157"/>
    </location>
</feature>
<keyword evidence="10" id="KW-0675">Receptor</keyword>
<comment type="caution">
    <text evidence="14">The sequence shown here is derived from an EMBL/GenBank/DDBJ whole genome shotgun (WGS) entry which is preliminary data.</text>
</comment>
<keyword evidence="11" id="KW-0807">Transducer</keyword>
<dbReference type="PROSITE" id="PS50262">
    <property type="entry name" value="G_PROTEIN_RECEP_F1_2"/>
    <property type="match status" value="1"/>
</dbReference>
<accession>A0A1A6H175</accession>
<keyword evidence="5 12" id="KW-0812">Transmembrane</keyword>
<dbReference type="SUPFAM" id="SSF81321">
    <property type="entry name" value="Family A G protein-coupled receptor-like"/>
    <property type="match status" value="1"/>
</dbReference>
<evidence type="ECO:0000256" key="11">
    <source>
        <dbReference type="ARBA" id="ARBA00023224"/>
    </source>
</evidence>
<dbReference type="InterPro" id="IPR000276">
    <property type="entry name" value="GPCR_Rhodpsn"/>
</dbReference>